<feature type="region of interest" description="Disordered" evidence="1">
    <location>
        <begin position="158"/>
        <end position="179"/>
    </location>
</feature>
<feature type="compositionally biased region" description="Pro residues" evidence="1">
    <location>
        <begin position="168"/>
        <end position="179"/>
    </location>
</feature>
<accession>A0A432MI49</accession>
<protein>
    <recommendedName>
        <fullName evidence="2">BBC1/AIM3 cysteine proteinase-fold domain-containing protein</fullName>
    </recommendedName>
</protein>
<reference evidence="3 4" key="1">
    <citation type="submission" date="2018-12" db="EMBL/GenBank/DDBJ databases">
        <authorList>
            <person name="Toschakov S.V."/>
        </authorList>
    </citation>
    <scope>NUCLEOTIDE SEQUENCE [LARGE SCALE GENOMIC DNA]</scope>
    <source>
        <strain evidence="3 4">GM2012</strain>
    </source>
</reference>
<evidence type="ECO:0000313" key="3">
    <source>
        <dbReference type="EMBL" id="RUL87054.1"/>
    </source>
</evidence>
<evidence type="ECO:0000313" key="4">
    <source>
        <dbReference type="Proteomes" id="UP000280296"/>
    </source>
</evidence>
<gene>
    <name evidence="3" type="ORF">TsocGM_14020</name>
</gene>
<name>A0A432MI49_9BACT</name>
<dbReference type="InterPro" id="IPR057402">
    <property type="entry name" value="AIM3_BBC1_C"/>
</dbReference>
<dbReference type="Pfam" id="PF25459">
    <property type="entry name" value="AIM3_BBC1_C"/>
    <property type="match status" value="1"/>
</dbReference>
<dbReference type="AlphaFoldDB" id="A0A432MI49"/>
<dbReference type="Proteomes" id="UP000280296">
    <property type="component" value="Unassembled WGS sequence"/>
</dbReference>
<dbReference type="OrthoDB" id="288426at2"/>
<organism evidence="3 4">
    <name type="scientific">Tautonia sociabilis</name>
    <dbReference type="NCBI Taxonomy" id="2080755"/>
    <lineage>
        <taxon>Bacteria</taxon>
        <taxon>Pseudomonadati</taxon>
        <taxon>Planctomycetota</taxon>
        <taxon>Planctomycetia</taxon>
        <taxon>Isosphaerales</taxon>
        <taxon>Isosphaeraceae</taxon>
        <taxon>Tautonia</taxon>
    </lineage>
</organism>
<sequence length="179" mass="19395">MPVAASIILVGLLCLERAPVASKIVAFAEQAIGREVGGGECTDLVAEAFRSAGVHPAPVGIWGEPVQELASLRPGDILRFEQAEFRGRSRSGGRNRRWRLQFDEHVAIVSRAEARGGSVLVEFLHQNFHMDGQPEAEGRVVRRMVLDLGRLTRGTVQAFRPSSGGATPPLPLPSGWPRD</sequence>
<feature type="domain" description="BBC1/AIM3 cysteine proteinase-fold" evidence="2">
    <location>
        <begin position="20"/>
        <end position="163"/>
    </location>
</feature>
<evidence type="ECO:0000256" key="1">
    <source>
        <dbReference type="SAM" id="MobiDB-lite"/>
    </source>
</evidence>
<dbReference type="RefSeq" id="WP_126726098.1">
    <property type="nucleotide sequence ID" value="NZ_RYZH01000026.1"/>
</dbReference>
<evidence type="ECO:0000259" key="2">
    <source>
        <dbReference type="Pfam" id="PF25459"/>
    </source>
</evidence>
<keyword evidence="4" id="KW-1185">Reference proteome</keyword>
<reference evidence="3 4" key="2">
    <citation type="submission" date="2019-01" db="EMBL/GenBank/DDBJ databases">
        <title>Tautonia sociabilis, a novel thermotolerant planctomycete of Isosphaeraceae family, isolated from a 4000 m deep subterranean habitat.</title>
        <authorList>
            <person name="Kovaleva O.L."/>
            <person name="Elcheninov A.G."/>
            <person name="Van Heerden E."/>
            <person name="Toshchakov S.V."/>
            <person name="Novikov A."/>
            <person name="Bonch-Osmolovskaya E.A."/>
            <person name="Kublanov I.V."/>
        </authorList>
    </citation>
    <scope>NUCLEOTIDE SEQUENCE [LARGE SCALE GENOMIC DNA]</scope>
    <source>
        <strain evidence="3 4">GM2012</strain>
    </source>
</reference>
<proteinExistence type="predicted"/>
<comment type="caution">
    <text evidence="3">The sequence shown here is derived from an EMBL/GenBank/DDBJ whole genome shotgun (WGS) entry which is preliminary data.</text>
</comment>
<dbReference type="EMBL" id="RYZH01000026">
    <property type="protein sequence ID" value="RUL87054.1"/>
    <property type="molecule type" value="Genomic_DNA"/>
</dbReference>